<evidence type="ECO:0000256" key="1">
    <source>
        <dbReference type="SAM" id="Coils"/>
    </source>
</evidence>
<feature type="coiled-coil region" evidence="1">
    <location>
        <begin position="395"/>
        <end position="425"/>
    </location>
</feature>
<evidence type="ECO:0000256" key="2">
    <source>
        <dbReference type="SAM" id="MobiDB-lite"/>
    </source>
</evidence>
<dbReference type="SUPFAM" id="SSF48695">
    <property type="entry name" value="Multiheme cytochromes"/>
    <property type="match status" value="1"/>
</dbReference>
<feature type="region of interest" description="Disordered" evidence="2">
    <location>
        <begin position="1238"/>
        <end position="1259"/>
    </location>
</feature>
<dbReference type="InterPro" id="IPR040698">
    <property type="entry name" value="HZS_alpha_mid"/>
</dbReference>
<keyword evidence="3" id="KW-0732">Signal</keyword>
<feature type="region of interest" description="Disordered" evidence="2">
    <location>
        <begin position="80"/>
        <end position="101"/>
    </location>
</feature>
<gene>
    <name evidence="5" type="ORF">SCARR_02572</name>
</gene>
<dbReference type="AlphaFoldDB" id="A0A6C2UKL2"/>
<evidence type="ECO:0000256" key="3">
    <source>
        <dbReference type="SAM" id="SignalP"/>
    </source>
</evidence>
<evidence type="ECO:0000313" key="5">
    <source>
        <dbReference type="EMBL" id="VGO20509.1"/>
    </source>
</evidence>
<dbReference type="Proteomes" id="UP000346198">
    <property type="component" value="Unassembled WGS sequence"/>
</dbReference>
<dbReference type="InterPro" id="IPR011042">
    <property type="entry name" value="6-blade_b-propeller_TolB-like"/>
</dbReference>
<organism evidence="5 6">
    <name type="scientific">Pontiella sulfatireligans</name>
    <dbReference type="NCBI Taxonomy" id="2750658"/>
    <lineage>
        <taxon>Bacteria</taxon>
        <taxon>Pseudomonadati</taxon>
        <taxon>Kiritimatiellota</taxon>
        <taxon>Kiritimatiellia</taxon>
        <taxon>Kiritimatiellales</taxon>
        <taxon>Pontiellaceae</taxon>
        <taxon>Pontiella</taxon>
    </lineage>
</organism>
<feature type="domain" description="Hydrazine synthase alpha subunit middle" evidence="4">
    <location>
        <begin position="851"/>
        <end position="924"/>
    </location>
</feature>
<reference evidence="5 6" key="1">
    <citation type="submission" date="2019-04" db="EMBL/GenBank/DDBJ databases">
        <authorList>
            <person name="Van Vliet M D."/>
        </authorList>
    </citation>
    <scope>NUCLEOTIDE SEQUENCE [LARGE SCALE GENOMIC DNA]</scope>
    <source>
        <strain evidence="5 6">F21</strain>
    </source>
</reference>
<protein>
    <recommendedName>
        <fullName evidence="4">Hydrazine synthase alpha subunit middle domain-containing protein</fullName>
    </recommendedName>
</protein>
<dbReference type="Gene3D" id="2.120.10.30">
    <property type="entry name" value="TolB, C-terminal domain"/>
    <property type="match status" value="1"/>
</dbReference>
<dbReference type="EMBL" id="CAAHFH010000001">
    <property type="protein sequence ID" value="VGO20509.1"/>
    <property type="molecule type" value="Genomic_DNA"/>
</dbReference>
<dbReference type="SUPFAM" id="SSF69304">
    <property type="entry name" value="Tricorn protease N-terminal domain"/>
    <property type="match status" value="1"/>
</dbReference>
<evidence type="ECO:0000313" key="6">
    <source>
        <dbReference type="Proteomes" id="UP000346198"/>
    </source>
</evidence>
<dbReference type="Gene3D" id="2.60.120.260">
    <property type="entry name" value="Galactose-binding domain-like"/>
    <property type="match status" value="1"/>
</dbReference>
<sequence length="1259" mass="141301">MMKKLFISTILLMAFSVAAEIKLGDWHVIGPFKDEEFGNIDRTLAYRFGPELDYFKSLGILLEEPDQRENLALLAKASSPDGIPAQGHNPSGANDGNPDSYWDDQDHGKQYVLQLDWKKPVSFSNVRLSGYAHHNFAPKTFSLVADGNVVAEVQHAAYSQNQLVVTFKLVKARRLELRVNKYYGGSPAVREIEVFKTLPAEAAAVFIPQIDLSGSYEMKPFPGYLDLERKWEVRKDYADGFYNLLPRGPAPSRMEAVYLYRTIESDSDQTIPMYFRMQDFFKVWVNGAEAFKHNQLAGWSRYQKPMKQDVRLKKGTNHLLIKNVSRWAEHGFSFAVEGMHDVTDPFYVDVHETDKLTAEQYAGAFKFKAEPIPMYSPAEYELEKSLGSFNASPAAAEYDRKLDALKKKTAKMKNADRKRQKLEAFLDEEVKALPPILFIAKPLHDQNAIAPYMTQGSLPSAICKLDPSKPGSEPKVIYSDPDMRIYDMSLSFDGKTIFFSAKKENKPYAWNIYEIGNAGQGLKQITSGDTADISPVELPSGRLAFISTRKSTFVECQSKYAGLLFTMNRDGSDVRLISANIDSDHSPRVTNDGQIMFTRWDYGVEKNVFARHGLWTVNPDGTNLQLVYGNTIEDPGGLWWASSIPDRPEILAVFGPHHNHHAGMIGLVWNGKGPEAPRGVGYRWITREAPVYGDKTYADGYRTPWPLNEKQFLVSYGGEKHRPEWVSPDPKNWKVKRPYNKYTPLKLLYLDAYGNERVIYEAPDNLSVYNGMPVVPRKNPAVIADKIPPFNWSFADPEKMNRTDAGADLMGTMMVQDVYQGISKHVKRGDAKYIAVMEQIQKSRILSGGEAWGHSPLIGRGTVHARRLIGLVPVEEDGSAFFKVPALRSVSLNVLNDEGKTLMRMGSDIHVMPGENLSCIGCHEQRELGYGVAPPALGQRTALKKPAVVPEKQGWGTQGIIDYSTVIQPVWDKHCVECHSGSVPKGGVNMTADKTRFFNQSYDHLIDRDIVDHLSVFSLDHDEGTPNTVGAMVSRIDEFMDKKHCGSEISWDDKFRVYCWIDANVPYYGTYDSLLVDGKARGLGMRDSWETKNKAQQWAEGDLQEMFDRRCADCHERDALNMSWLIPARMKVYSDIWGDKALTSHGMGKKWKLVQKLGPEFRINLSNPSHSLLLQAPLAKDAGGAGMCKNEDGSPVFADKDDPDYQKSLKAIEVGQDRLEEYPRIDMMGKEAFMNPLPACSPSNNPGGPGGCDEDVEGL</sequence>
<keyword evidence="6" id="KW-1185">Reference proteome</keyword>
<dbReference type="SUPFAM" id="SSF49785">
    <property type="entry name" value="Galactose-binding domain-like"/>
    <property type="match status" value="1"/>
</dbReference>
<evidence type="ECO:0000259" key="4">
    <source>
        <dbReference type="Pfam" id="PF18582"/>
    </source>
</evidence>
<dbReference type="InterPro" id="IPR036280">
    <property type="entry name" value="Multihaem_cyt_sf"/>
</dbReference>
<proteinExistence type="predicted"/>
<accession>A0A6C2UKL2</accession>
<keyword evidence="1" id="KW-0175">Coiled coil</keyword>
<dbReference type="Pfam" id="PF18582">
    <property type="entry name" value="HZS_alpha"/>
    <property type="match status" value="1"/>
</dbReference>
<dbReference type="InterPro" id="IPR008979">
    <property type="entry name" value="Galactose-bd-like_sf"/>
</dbReference>
<name>A0A6C2UKL2_9BACT</name>
<feature type="chain" id="PRO_5025525789" description="Hydrazine synthase alpha subunit middle domain-containing protein" evidence="3">
    <location>
        <begin position="20"/>
        <end position="1259"/>
    </location>
</feature>
<feature type="signal peptide" evidence="3">
    <location>
        <begin position="1"/>
        <end position="19"/>
    </location>
</feature>
<dbReference type="RefSeq" id="WP_136061914.1">
    <property type="nucleotide sequence ID" value="NZ_CAAHFH010000001.1"/>
</dbReference>